<evidence type="ECO:0000313" key="10">
    <source>
        <dbReference type="EMBL" id="MCX2935295.1"/>
    </source>
</evidence>
<comment type="caution">
    <text evidence="10">The sequence shown here is derived from an EMBL/GenBank/DDBJ whole genome shotgun (WGS) entry which is preliminary data.</text>
</comment>
<gene>
    <name evidence="10" type="ORF">ORI27_01140</name>
</gene>
<dbReference type="Gene3D" id="3.30.70.20">
    <property type="match status" value="1"/>
</dbReference>
<sequence length="64" mass="6689">MKASVDSDRCAGHGDCVSICPAVFGWTADGFAEVILDEIPAQYHDLVGKAAQDCPEHAIEVDGG</sequence>
<keyword evidence="6 8" id="KW-0411">Iron-sulfur</keyword>
<dbReference type="Proteomes" id="UP001300745">
    <property type="component" value="Unassembled WGS sequence"/>
</dbReference>
<evidence type="ECO:0000256" key="2">
    <source>
        <dbReference type="ARBA" id="ARBA00022448"/>
    </source>
</evidence>
<keyword evidence="11" id="KW-1185">Reference proteome</keyword>
<organism evidence="10 11">
    <name type="scientific">Mycobacterium pinniadriaticum</name>
    <dbReference type="NCBI Taxonomy" id="2994102"/>
    <lineage>
        <taxon>Bacteria</taxon>
        <taxon>Bacillati</taxon>
        <taxon>Actinomycetota</taxon>
        <taxon>Actinomycetes</taxon>
        <taxon>Mycobacteriales</taxon>
        <taxon>Mycobacteriaceae</taxon>
        <taxon>Mycobacterium</taxon>
    </lineage>
</organism>
<dbReference type="Pfam" id="PF13459">
    <property type="entry name" value="Fer4_15"/>
    <property type="match status" value="1"/>
</dbReference>
<comment type="cofactor">
    <cofactor evidence="1">
        <name>[3Fe-4S] cluster</name>
        <dbReference type="ChEBI" id="CHEBI:21137"/>
    </cofactor>
</comment>
<dbReference type="PANTHER" id="PTHR36923:SF3">
    <property type="entry name" value="FERREDOXIN"/>
    <property type="match status" value="1"/>
</dbReference>
<evidence type="ECO:0000256" key="3">
    <source>
        <dbReference type="ARBA" id="ARBA00022723"/>
    </source>
</evidence>
<evidence type="ECO:0000256" key="1">
    <source>
        <dbReference type="ARBA" id="ARBA00001927"/>
    </source>
</evidence>
<comment type="function">
    <text evidence="8">Ferredoxins are iron-sulfur proteins that transfer electrons in a wide variety of metabolic reactions.</text>
</comment>
<keyword evidence="7" id="KW-0003">3Fe-4S</keyword>
<evidence type="ECO:0000256" key="4">
    <source>
        <dbReference type="ARBA" id="ARBA00022982"/>
    </source>
</evidence>
<dbReference type="EMBL" id="JAPJDO010000001">
    <property type="protein sequence ID" value="MCX2935295.1"/>
    <property type="molecule type" value="Genomic_DNA"/>
</dbReference>
<dbReference type="InterPro" id="IPR017896">
    <property type="entry name" value="4Fe4S_Fe-S-bd"/>
</dbReference>
<evidence type="ECO:0000256" key="8">
    <source>
        <dbReference type="RuleBase" id="RU368020"/>
    </source>
</evidence>
<evidence type="ECO:0000313" key="11">
    <source>
        <dbReference type="Proteomes" id="UP001300745"/>
    </source>
</evidence>
<dbReference type="PROSITE" id="PS51379">
    <property type="entry name" value="4FE4S_FER_2"/>
    <property type="match status" value="1"/>
</dbReference>
<dbReference type="PRINTS" id="PR00352">
    <property type="entry name" value="3FE4SFRDOXIN"/>
</dbReference>
<proteinExistence type="predicted"/>
<keyword evidence="4 8" id="KW-0249">Electron transport</keyword>
<evidence type="ECO:0000256" key="5">
    <source>
        <dbReference type="ARBA" id="ARBA00023004"/>
    </source>
</evidence>
<evidence type="ECO:0000259" key="9">
    <source>
        <dbReference type="PROSITE" id="PS51379"/>
    </source>
</evidence>
<evidence type="ECO:0000256" key="7">
    <source>
        <dbReference type="ARBA" id="ARBA00023291"/>
    </source>
</evidence>
<keyword evidence="3 8" id="KW-0479">Metal-binding</keyword>
<keyword evidence="5 8" id="KW-0408">Iron</keyword>
<dbReference type="InterPro" id="IPR001080">
    <property type="entry name" value="3Fe4S_ferredoxin"/>
</dbReference>
<keyword evidence="2 8" id="KW-0813">Transport</keyword>
<dbReference type="RefSeq" id="WP_265994633.1">
    <property type="nucleotide sequence ID" value="NZ_JAPJDN010000001.1"/>
</dbReference>
<dbReference type="PANTHER" id="PTHR36923">
    <property type="entry name" value="FERREDOXIN"/>
    <property type="match status" value="1"/>
</dbReference>
<reference evidence="10 11" key="1">
    <citation type="submission" date="2022-11" db="EMBL/GenBank/DDBJ databases">
        <title>Mycobacterium sp. nov.</title>
        <authorList>
            <person name="Papic B."/>
            <person name="Spicic S."/>
            <person name="Duvnjak S."/>
        </authorList>
    </citation>
    <scope>NUCLEOTIDE SEQUENCE [LARGE SCALE GENOMIC DNA]</scope>
    <source>
        <strain evidence="10 11">CVI_P4</strain>
    </source>
</reference>
<feature type="domain" description="4Fe-4S ferredoxin-type" evidence="9">
    <location>
        <begin position="1"/>
        <end position="29"/>
    </location>
</feature>
<protein>
    <recommendedName>
        <fullName evidence="8">Ferredoxin</fullName>
    </recommendedName>
</protein>
<name>A0ABT3S711_9MYCO</name>
<accession>A0ABT3S711</accession>
<dbReference type="InterPro" id="IPR051269">
    <property type="entry name" value="Fe-S_cluster_ET"/>
</dbReference>
<dbReference type="SUPFAM" id="SSF54862">
    <property type="entry name" value="4Fe-4S ferredoxins"/>
    <property type="match status" value="1"/>
</dbReference>
<evidence type="ECO:0000256" key="6">
    <source>
        <dbReference type="ARBA" id="ARBA00023014"/>
    </source>
</evidence>